<dbReference type="Gene3D" id="2.60.40.20">
    <property type="entry name" value="Alpha-amylase inhibitor"/>
    <property type="match status" value="1"/>
</dbReference>
<evidence type="ECO:0000313" key="4">
    <source>
        <dbReference type="EMBL" id="MFM9651549.1"/>
    </source>
</evidence>
<keyword evidence="1" id="KW-0022">Alpha-amylase inhibitor</keyword>
<dbReference type="SMART" id="SM00783">
    <property type="entry name" value="A_amylase_inhib"/>
    <property type="match status" value="1"/>
</dbReference>
<feature type="signal peptide" evidence="3">
    <location>
        <begin position="1"/>
        <end position="28"/>
    </location>
</feature>
<keyword evidence="3" id="KW-0732">Signal</keyword>
<evidence type="ECO:0000256" key="1">
    <source>
        <dbReference type="ARBA" id="ARBA00022579"/>
    </source>
</evidence>
<evidence type="ECO:0000256" key="3">
    <source>
        <dbReference type="SAM" id="SignalP"/>
    </source>
</evidence>
<dbReference type="InterPro" id="IPR036379">
    <property type="entry name" value="A-amylase_inhib_sf"/>
</dbReference>
<evidence type="ECO:0000256" key="2">
    <source>
        <dbReference type="ARBA" id="ARBA00023157"/>
    </source>
</evidence>
<keyword evidence="2" id="KW-1015">Disulfide bond</keyword>
<name>A0ABW9ISV0_STRGJ</name>
<dbReference type="Proteomes" id="UP001631993">
    <property type="component" value="Unassembled WGS sequence"/>
</dbReference>
<dbReference type="RefSeq" id="WP_369280170.1">
    <property type="nucleotide sequence ID" value="NZ_JBJVMW010000023.1"/>
</dbReference>
<dbReference type="Pfam" id="PF01356">
    <property type="entry name" value="A_amylase_inhib"/>
    <property type="match status" value="1"/>
</dbReference>
<dbReference type="SUPFAM" id="SSF49498">
    <property type="entry name" value="alpha-Amylase inhibitor tendamistat"/>
    <property type="match status" value="1"/>
</dbReference>
<evidence type="ECO:0000313" key="5">
    <source>
        <dbReference type="Proteomes" id="UP001631993"/>
    </source>
</evidence>
<dbReference type="InterPro" id="IPR000833">
    <property type="entry name" value="A-amylase_inhib"/>
</dbReference>
<keyword evidence="5" id="KW-1185">Reference proteome</keyword>
<sequence length="107" mass="11046">MPQMLAHALATAAVTLTALLTIPVAAHAADDAPPGTAAPDCVHHYADRRYTTVVNDCDSPVSVTVAYSDGRWAPCRTLAPRDTATFAGHGFDGTQVLGLDTCLPAAS</sequence>
<gene>
    <name evidence="4" type="ORF">ACKI1S_36015</name>
</gene>
<organism evidence="4 5">
    <name type="scientific">Streptomyces galilaeus</name>
    <dbReference type="NCBI Taxonomy" id="33899"/>
    <lineage>
        <taxon>Bacteria</taxon>
        <taxon>Bacillati</taxon>
        <taxon>Actinomycetota</taxon>
        <taxon>Actinomycetes</taxon>
        <taxon>Kitasatosporales</taxon>
        <taxon>Streptomycetaceae</taxon>
        <taxon>Streptomyces</taxon>
    </lineage>
</organism>
<dbReference type="EMBL" id="JBJVNE010000021">
    <property type="protein sequence ID" value="MFM9651549.1"/>
    <property type="molecule type" value="Genomic_DNA"/>
</dbReference>
<proteinExistence type="predicted"/>
<accession>A0ABW9ISV0</accession>
<protein>
    <submittedName>
        <fullName evidence="4">Alpha-amylase</fullName>
    </submittedName>
</protein>
<feature type="chain" id="PRO_5045970892" evidence="3">
    <location>
        <begin position="29"/>
        <end position="107"/>
    </location>
</feature>
<comment type="caution">
    <text evidence="4">The sequence shown here is derived from an EMBL/GenBank/DDBJ whole genome shotgun (WGS) entry which is preliminary data.</text>
</comment>
<reference evidence="4 5" key="1">
    <citation type="submission" date="2024-12" db="EMBL/GenBank/DDBJ databases">
        <title>Forecasting of Potato common scab and diversities of Pathogenic streptomyces spp. in china.</title>
        <authorList>
            <person name="Handique U."/>
            <person name="Wu J."/>
        </authorList>
    </citation>
    <scope>NUCLEOTIDE SEQUENCE [LARGE SCALE GENOMIC DNA]</scope>
    <source>
        <strain evidence="4 5">ZRIMU1585</strain>
    </source>
</reference>